<dbReference type="EMBL" id="JWTI02000089">
    <property type="protein sequence ID" value="KHS33936.2"/>
    <property type="molecule type" value="Genomic_DNA"/>
</dbReference>
<reference evidence="2" key="1">
    <citation type="submission" date="2015-04" db="EMBL/GenBank/DDBJ databases">
        <title>Genome sequencing of pathogens of bean.</title>
        <authorList>
            <person name="Harrison J.W."/>
            <person name="Aritua V."/>
            <person name="Sapp M."/>
            <person name="Smith J."/>
            <person name="Studholme D.J."/>
        </authorList>
    </citation>
    <scope>NUCLEOTIDE SEQUENCE [LARGE SCALE GENOMIC DNA]</scope>
    <source>
        <strain evidence="2">NCPPB 1138</strain>
    </source>
</reference>
<gene>
    <name evidence="1" type="ORF">RN20_20345</name>
</gene>
<dbReference type="Proteomes" id="UP000031180">
    <property type="component" value="Unassembled WGS sequence"/>
</dbReference>
<name>A0AB34QDM6_XANCH</name>
<evidence type="ECO:0000313" key="2">
    <source>
        <dbReference type="Proteomes" id="UP000031180"/>
    </source>
</evidence>
<organism evidence="1 2">
    <name type="scientific">Xanthomonas campestris pv. phaseoli</name>
    <dbReference type="NCBI Taxonomy" id="317013"/>
    <lineage>
        <taxon>Bacteria</taxon>
        <taxon>Pseudomonadati</taxon>
        <taxon>Pseudomonadota</taxon>
        <taxon>Gammaproteobacteria</taxon>
        <taxon>Lysobacterales</taxon>
        <taxon>Lysobacteraceae</taxon>
        <taxon>Xanthomonas</taxon>
    </lineage>
</organism>
<dbReference type="AlphaFoldDB" id="A0AB34QDM6"/>
<comment type="caution">
    <text evidence="1">The sequence shown here is derived from an EMBL/GenBank/DDBJ whole genome shotgun (WGS) entry which is preliminary data.</text>
</comment>
<evidence type="ECO:0000313" key="1">
    <source>
        <dbReference type="EMBL" id="KHS33936.2"/>
    </source>
</evidence>
<sequence>MAVLSASRAVLCAIYKKLQEAATSLASAPVQGPQRRRLASLIRRTGPESDQPVEGERRDSSIRVDFFDAITRQCHDLAISGCHRKC</sequence>
<accession>A0AB34QDM6</accession>
<protein>
    <submittedName>
        <fullName evidence="1">Uncharacterized protein</fullName>
    </submittedName>
</protein>
<proteinExistence type="predicted"/>